<dbReference type="PANTHER" id="PTHR43537">
    <property type="entry name" value="TRANSCRIPTIONAL REGULATOR, GNTR FAMILY"/>
    <property type="match status" value="1"/>
</dbReference>
<comment type="caution">
    <text evidence="5">The sequence shown here is derived from an EMBL/GenBank/DDBJ whole genome shotgun (WGS) entry which is preliminary data.</text>
</comment>
<feature type="domain" description="HTH gntR-type" evidence="4">
    <location>
        <begin position="14"/>
        <end position="81"/>
    </location>
</feature>
<dbReference type="SMART" id="SM00895">
    <property type="entry name" value="FCD"/>
    <property type="match status" value="1"/>
</dbReference>
<dbReference type="Pfam" id="PF00392">
    <property type="entry name" value="GntR"/>
    <property type="match status" value="1"/>
</dbReference>
<reference evidence="5 6" key="1">
    <citation type="submission" date="2019-03" db="EMBL/GenBank/DDBJ databases">
        <title>Rhodobacteraceae bacterium SM1902, a new member of the family Rhodobacteraceae isolated from Yantai.</title>
        <authorList>
            <person name="Sun Y."/>
        </authorList>
    </citation>
    <scope>NUCLEOTIDE SEQUENCE [LARGE SCALE GENOMIC DNA]</scope>
    <source>
        <strain evidence="5 6">SM1902</strain>
    </source>
</reference>
<evidence type="ECO:0000256" key="3">
    <source>
        <dbReference type="ARBA" id="ARBA00023163"/>
    </source>
</evidence>
<keyword evidence="3" id="KW-0804">Transcription</keyword>
<dbReference type="CDD" id="cd07377">
    <property type="entry name" value="WHTH_GntR"/>
    <property type="match status" value="1"/>
</dbReference>
<dbReference type="OrthoDB" id="9788098at2"/>
<keyword evidence="2" id="KW-0238">DNA-binding</keyword>
<dbReference type="InterPro" id="IPR008920">
    <property type="entry name" value="TF_FadR/GntR_C"/>
</dbReference>
<dbReference type="SUPFAM" id="SSF48008">
    <property type="entry name" value="GntR ligand-binding domain-like"/>
    <property type="match status" value="1"/>
</dbReference>
<accession>A0A4R6ANR2</accession>
<dbReference type="SUPFAM" id="SSF46785">
    <property type="entry name" value="Winged helix' DNA-binding domain"/>
    <property type="match status" value="1"/>
</dbReference>
<organism evidence="5 6">
    <name type="scientific">Meridianimarinicoccus aquatilis</name>
    <dbReference type="NCBI Taxonomy" id="2552766"/>
    <lineage>
        <taxon>Bacteria</taxon>
        <taxon>Pseudomonadati</taxon>
        <taxon>Pseudomonadota</taxon>
        <taxon>Alphaproteobacteria</taxon>
        <taxon>Rhodobacterales</taxon>
        <taxon>Paracoccaceae</taxon>
        <taxon>Meridianimarinicoccus</taxon>
    </lineage>
</organism>
<dbReference type="Pfam" id="PF07729">
    <property type="entry name" value="FCD"/>
    <property type="match status" value="1"/>
</dbReference>
<sequence>MNVPKRLDRLALDGAVAPQLHGLLRDRIVSGELSPGQRVSETELAKAYNVSRQPVREAFIKLAEEELVDVRPQRGTFVRAISVQAVLTARFVREAVEADLVRRVAHHANPAIVAKLDDQLELQREATKADTATEFTILDKAFHRLLAEFAGQPEVSAHLQAQSIHIDRVRNIGARTFSLEKLLVQHRAIVDAIRAGDVAAAEQAMRLHLREINNDLPRIVEASPHYFEGIEALL</sequence>
<evidence type="ECO:0000256" key="1">
    <source>
        <dbReference type="ARBA" id="ARBA00023015"/>
    </source>
</evidence>
<evidence type="ECO:0000256" key="2">
    <source>
        <dbReference type="ARBA" id="ARBA00023125"/>
    </source>
</evidence>
<proteinExistence type="predicted"/>
<keyword evidence="1" id="KW-0805">Transcription regulation</keyword>
<evidence type="ECO:0000313" key="6">
    <source>
        <dbReference type="Proteomes" id="UP000294562"/>
    </source>
</evidence>
<dbReference type="RefSeq" id="WP_133343945.1">
    <property type="nucleotide sequence ID" value="NZ_SMZO01000050.1"/>
</dbReference>
<evidence type="ECO:0000259" key="4">
    <source>
        <dbReference type="PROSITE" id="PS50949"/>
    </source>
</evidence>
<dbReference type="EMBL" id="SMZO01000050">
    <property type="protein sequence ID" value="TDL85135.1"/>
    <property type="molecule type" value="Genomic_DNA"/>
</dbReference>
<keyword evidence="6" id="KW-1185">Reference proteome</keyword>
<evidence type="ECO:0000313" key="5">
    <source>
        <dbReference type="EMBL" id="TDL85135.1"/>
    </source>
</evidence>
<dbReference type="SMART" id="SM00345">
    <property type="entry name" value="HTH_GNTR"/>
    <property type="match status" value="1"/>
</dbReference>
<dbReference type="InterPro" id="IPR036390">
    <property type="entry name" value="WH_DNA-bd_sf"/>
</dbReference>
<protein>
    <submittedName>
        <fullName evidence="5">GntR family transcriptional regulator</fullName>
    </submittedName>
</protein>
<dbReference type="PROSITE" id="PS50949">
    <property type="entry name" value="HTH_GNTR"/>
    <property type="match status" value="1"/>
</dbReference>
<dbReference type="AlphaFoldDB" id="A0A4R6ANR2"/>
<dbReference type="Gene3D" id="1.20.120.530">
    <property type="entry name" value="GntR ligand-binding domain-like"/>
    <property type="match status" value="1"/>
</dbReference>
<dbReference type="Proteomes" id="UP000294562">
    <property type="component" value="Unassembled WGS sequence"/>
</dbReference>
<dbReference type="InterPro" id="IPR036388">
    <property type="entry name" value="WH-like_DNA-bd_sf"/>
</dbReference>
<dbReference type="PANTHER" id="PTHR43537:SF6">
    <property type="entry name" value="HTH-TYPE TRANSCRIPTIONAL REPRESSOR RSPR"/>
    <property type="match status" value="1"/>
</dbReference>
<dbReference type="GO" id="GO:0003700">
    <property type="term" value="F:DNA-binding transcription factor activity"/>
    <property type="evidence" value="ECO:0007669"/>
    <property type="project" value="InterPro"/>
</dbReference>
<dbReference type="InterPro" id="IPR011711">
    <property type="entry name" value="GntR_C"/>
</dbReference>
<gene>
    <name evidence="5" type="ORF">E2L05_16370</name>
</gene>
<name>A0A4R6ANR2_9RHOB</name>
<dbReference type="InterPro" id="IPR000524">
    <property type="entry name" value="Tscrpt_reg_HTH_GntR"/>
</dbReference>
<dbReference type="GO" id="GO:0003677">
    <property type="term" value="F:DNA binding"/>
    <property type="evidence" value="ECO:0007669"/>
    <property type="project" value="UniProtKB-KW"/>
</dbReference>
<dbReference type="Gene3D" id="1.10.10.10">
    <property type="entry name" value="Winged helix-like DNA-binding domain superfamily/Winged helix DNA-binding domain"/>
    <property type="match status" value="1"/>
</dbReference>